<dbReference type="PRINTS" id="PR01349">
    <property type="entry name" value="WNTPROTEIN"/>
</dbReference>
<dbReference type="SMART" id="SM00097">
    <property type="entry name" value="WNT1"/>
    <property type="match status" value="1"/>
</dbReference>
<dbReference type="GO" id="GO:0045165">
    <property type="term" value="P:cell fate commitment"/>
    <property type="evidence" value="ECO:0007669"/>
    <property type="project" value="TreeGrafter"/>
</dbReference>
<comment type="similarity">
    <text evidence="2 10">Belongs to the Wnt family.</text>
</comment>
<dbReference type="PROSITE" id="PS00246">
    <property type="entry name" value="WNT1"/>
    <property type="match status" value="1"/>
</dbReference>
<evidence type="ECO:0000256" key="5">
    <source>
        <dbReference type="ARBA" id="ARBA00022530"/>
    </source>
</evidence>
<sequence length="396" mass="43441">MDMRAVLVALCLLLVSPITGHWWASGSQVVMDPMVVCKKTRKGRLAEVCKKEPAVLREITRGLAMGTKECQYQFRNRRWNCTNARRSMRKVLLRDTRETGFVNAIATAGVTFAVARACSTNENENLNCHCGRGATTGGRASKAGMGRGAWAVVGRTAQRVPVGAGPQPPPPPPPPLPPPPRGAVPGGDPGLTSDWKWDGCGDNINYGLRVSKIFMDAPHRRRRKRSDIKTLVKLHNNDAGRLAIKNFMRVHCKCHGLSGSCTLRTCWRHMPAFREVGDRLKERFDGAAKVIPNNDGSSFLPDGGSTIKPPGRGDLVYSEDSPDFCAPNRKTGSLGTQGRVCNATSPDVEGCALLCCHRGYDTRKVSVKVNCECRFKWCCEVTCRTCTERRSISTCR</sequence>
<dbReference type="InterPro" id="IPR009143">
    <property type="entry name" value="Wnt6"/>
</dbReference>
<keyword evidence="14" id="KW-1185">Reference proteome</keyword>
<evidence type="ECO:0000256" key="2">
    <source>
        <dbReference type="ARBA" id="ARBA00005683"/>
    </source>
</evidence>
<evidence type="ECO:0000256" key="3">
    <source>
        <dbReference type="ARBA" id="ARBA00022473"/>
    </source>
</evidence>
<proteinExistence type="inferred from homology"/>
<dbReference type="Proteomes" id="UP001378592">
    <property type="component" value="Unassembled WGS sequence"/>
</dbReference>
<dbReference type="GO" id="GO:0007517">
    <property type="term" value="P:muscle organ development"/>
    <property type="evidence" value="ECO:0007669"/>
    <property type="project" value="UniProtKB-ARBA"/>
</dbReference>
<dbReference type="GO" id="GO:0005109">
    <property type="term" value="F:frizzled binding"/>
    <property type="evidence" value="ECO:0007669"/>
    <property type="project" value="TreeGrafter"/>
</dbReference>
<evidence type="ECO:0000256" key="7">
    <source>
        <dbReference type="ARBA" id="ARBA00023157"/>
    </source>
</evidence>
<keyword evidence="9" id="KW-0449">Lipoprotein</keyword>
<comment type="subcellular location">
    <subcellularLocation>
        <location evidence="1 10">Secreted</location>
        <location evidence="1 10">Extracellular space</location>
        <location evidence="1 10">Extracellular matrix</location>
    </subcellularLocation>
</comment>
<dbReference type="EMBL" id="JAZDUA010000343">
    <property type="protein sequence ID" value="KAK7794183.1"/>
    <property type="molecule type" value="Genomic_DNA"/>
</dbReference>
<evidence type="ECO:0000256" key="1">
    <source>
        <dbReference type="ARBA" id="ARBA00004498"/>
    </source>
</evidence>
<protein>
    <recommendedName>
        <fullName evidence="10">Protein Wnt</fullName>
    </recommendedName>
</protein>
<evidence type="ECO:0000256" key="11">
    <source>
        <dbReference type="SAM" id="MobiDB-lite"/>
    </source>
</evidence>
<dbReference type="FunFam" id="3.30.2460.20:FF:000001">
    <property type="entry name" value="Wnt homolog"/>
    <property type="match status" value="1"/>
</dbReference>
<dbReference type="PANTHER" id="PTHR12027">
    <property type="entry name" value="WNT RELATED"/>
    <property type="match status" value="1"/>
</dbReference>
<keyword evidence="5" id="KW-0272">Extracellular matrix</keyword>
<name>A0AAN9Z2W0_9ORTH</name>
<accession>A0AAN9Z2W0</accession>
<dbReference type="InterPro" id="IPR005817">
    <property type="entry name" value="Wnt"/>
</dbReference>
<dbReference type="AlphaFoldDB" id="A0AAN9Z2W0"/>
<gene>
    <name evidence="13" type="ORF">R5R35_000478</name>
</gene>
<evidence type="ECO:0000256" key="10">
    <source>
        <dbReference type="RuleBase" id="RU003500"/>
    </source>
</evidence>
<dbReference type="GO" id="GO:0005125">
    <property type="term" value="F:cytokine activity"/>
    <property type="evidence" value="ECO:0007669"/>
    <property type="project" value="TreeGrafter"/>
</dbReference>
<dbReference type="GO" id="GO:0060560">
    <property type="term" value="P:developmental growth involved in morphogenesis"/>
    <property type="evidence" value="ECO:0007669"/>
    <property type="project" value="UniProtKB-ARBA"/>
</dbReference>
<organism evidence="13 14">
    <name type="scientific">Gryllus longicercus</name>
    <dbReference type="NCBI Taxonomy" id="2509291"/>
    <lineage>
        <taxon>Eukaryota</taxon>
        <taxon>Metazoa</taxon>
        <taxon>Ecdysozoa</taxon>
        <taxon>Arthropoda</taxon>
        <taxon>Hexapoda</taxon>
        <taxon>Insecta</taxon>
        <taxon>Pterygota</taxon>
        <taxon>Neoptera</taxon>
        <taxon>Polyneoptera</taxon>
        <taxon>Orthoptera</taxon>
        <taxon>Ensifera</taxon>
        <taxon>Gryllidea</taxon>
        <taxon>Grylloidea</taxon>
        <taxon>Gryllidae</taxon>
        <taxon>Gryllinae</taxon>
        <taxon>Gryllus</taxon>
    </lineage>
</organism>
<evidence type="ECO:0000256" key="6">
    <source>
        <dbReference type="ARBA" id="ARBA00022687"/>
    </source>
</evidence>
<dbReference type="Gene3D" id="3.30.2460.20">
    <property type="match status" value="1"/>
</dbReference>
<keyword evidence="6 10" id="KW-0879">Wnt signaling pathway</keyword>
<comment type="function">
    <text evidence="10">Ligand for members of the frizzled family of seven transmembrane receptors.</text>
</comment>
<feature type="compositionally biased region" description="Pro residues" evidence="11">
    <location>
        <begin position="166"/>
        <end position="182"/>
    </location>
</feature>
<dbReference type="InterPro" id="IPR043158">
    <property type="entry name" value="Wnt_C"/>
</dbReference>
<keyword evidence="4" id="KW-0964">Secreted</keyword>
<evidence type="ECO:0000256" key="4">
    <source>
        <dbReference type="ARBA" id="ARBA00022525"/>
    </source>
</evidence>
<evidence type="ECO:0000313" key="14">
    <source>
        <dbReference type="Proteomes" id="UP001378592"/>
    </source>
</evidence>
<evidence type="ECO:0000313" key="13">
    <source>
        <dbReference type="EMBL" id="KAK7794183.1"/>
    </source>
</evidence>
<evidence type="ECO:0000256" key="8">
    <source>
        <dbReference type="ARBA" id="ARBA00023180"/>
    </source>
</evidence>
<dbReference type="GO" id="GO:0060070">
    <property type="term" value="P:canonical Wnt signaling pathway"/>
    <property type="evidence" value="ECO:0007669"/>
    <property type="project" value="TreeGrafter"/>
</dbReference>
<evidence type="ECO:0000256" key="12">
    <source>
        <dbReference type="SAM" id="SignalP"/>
    </source>
</evidence>
<keyword evidence="7" id="KW-1015">Disulfide bond</keyword>
<dbReference type="InterPro" id="IPR018161">
    <property type="entry name" value="Wnt_CS"/>
</dbReference>
<dbReference type="PANTHER" id="PTHR12027:SF72">
    <property type="entry name" value="PROTEIN WNT-6"/>
    <property type="match status" value="1"/>
</dbReference>
<feature type="signal peptide" evidence="12">
    <location>
        <begin position="1"/>
        <end position="20"/>
    </location>
</feature>
<feature type="region of interest" description="Disordered" evidence="11">
    <location>
        <begin position="160"/>
        <end position="192"/>
    </location>
</feature>
<keyword evidence="8" id="KW-0325">Glycoprotein</keyword>
<keyword evidence="3 10" id="KW-0217">Developmental protein</keyword>
<dbReference type="CDD" id="cd19338">
    <property type="entry name" value="Wnt_Wnt6"/>
    <property type="match status" value="1"/>
</dbReference>
<comment type="caution">
    <text evidence="13">The sequence shown here is derived from an EMBL/GenBank/DDBJ whole genome shotgun (WGS) entry which is preliminary data.</text>
</comment>
<dbReference type="GO" id="GO:0005615">
    <property type="term" value="C:extracellular space"/>
    <property type="evidence" value="ECO:0007669"/>
    <property type="project" value="TreeGrafter"/>
</dbReference>
<keyword evidence="12" id="KW-0732">Signal</keyword>
<dbReference type="Pfam" id="PF00110">
    <property type="entry name" value="wnt"/>
    <property type="match status" value="1"/>
</dbReference>
<dbReference type="GO" id="GO:0000902">
    <property type="term" value="P:cell morphogenesis"/>
    <property type="evidence" value="ECO:0007669"/>
    <property type="project" value="UniProtKB-ARBA"/>
</dbReference>
<dbReference type="GO" id="GO:0030182">
    <property type="term" value="P:neuron differentiation"/>
    <property type="evidence" value="ECO:0007669"/>
    <property type="project" value="TreeGrafter"/>
</dbReference>
<evidence type="ECO:0000256" key="9">
    <source>
        <dbReference type="ARBA" id="ARBA00023288"/>
    </source>
</evidence>
<feature type="chain" id="PRO_5043028945" description="Protein Wnt" evidence="12">
    <location>
        <begin position="21"/>
        <end position="396"/>
    </location>
</feature>
<reference evidence="13 14" key="1">
    <citation type="submission" date="2024-03" db="EMBL/GenBank/DDBJ databases">
        <title>The genome assembly and annotation of the cricket Gryllus longicercus Weissman &amp; Gray.</title>
        <authorList>
            <person name="Szrajer S."/>
            <person name="Gray D."/>
            <person name="Ylla G."/>
        </authorList>
    </citation>
    <scope>NUCLEOTIDE SEQUENCE [LARGE SCALE GENOMIC DNA]</scope>
    <source>
        <strain evidence="13">DAG 2021-001</strain>
        <tissue evidence="13">Whole body minus gut</tissue>
    </source>
</reference>